<proteinExistence type="predicted"/>
<organism evidence="1 2">
    <name type="scientific">Globodera rostochiensis</name>
    <name type="common">Golden nematode worm</name>
    <name type="synonym">Heterodera rostochiensis</name>
    <dbReference type="NCBI Taxonomy" id="31243"/>
    <lineage>
        <taxon>Eukaryota</taxon>
        <taxon>Metazoa</taxon>
        <taxon>Ecdysozoa</taxon>
        <taxon>Nematoda</taxon>
        <taxon>Chromadorea</taxon>
        <taxon>Rhabditida</taxon>
        <taxon>Tylenchina</taxon>
        <taxon>Tylenchomorpha</taxon>
        <taxon>Tylenchoidea</taxon>
        <taxon>Heteroderidae</taxon>
        <taxon>Heteroderinae</taxon>
        <taxon>Globodera</taxon>
    </lineage>
</organism>
<accession>A0A914HX62</accession>
<keyword evidence="1" id="KW-1185">Reference proteome</keyword>
<name>A0A914HX62_GLORO</name>
<sequence>MNYGAMQKKCSPPPSSYFGPHNVFIDVHCDLPWYFHRNYSAAFKYSHFYGGCWKFPYSDYPFNALYKSPWLNRPYHNMGAAPNCLPFSSSYHFVQISIDFFIYYLFQLKADLSLWKCCQRMRQ</sequence>
<reference evidence="2" key="1">
    <citation type="submission" date="2022-11" db="UniProtKB">
        <authorList>
            <consortium name="WormBaseParasite"/>
        </authorList>
    </citation>
    <scope>IDENTIFICATION</scope>
</reference>
<protein>
    <submittedName>
        <fullName evidence="2">Uncharacterized protein</fullName>
    </submittedName>
</protein>
<evidence type="ECO:0000313" key="1">
    <source>
        <dbReference type="Proteomes" id="UP000887572"/>
    </source>
</evidence>
<dbReference type="Proteomes" id="UP000887572">
    <property type="component" value="Unplaced"/>
</dbReference>
<dbReference type="WBParaSite" id="Gr19_v10_g4851.t1">
    <property type="protein sequence ID" value="Gr19_v10_g4851.t1"/>
    <property type="gene ID" value="Gr19_v10_g4851"/>
</dbReference>
<dbReference type="AlphaFoldDB" id="A0A914HX62"/>
<evidence type="ECO:0000313" key="2">
    <source>
        <dbReference type="WBParaSite" id="Gr19_v10_g4851.t1"/>
    </source>
</evidence>